<protein>
    <submittedName>
        <fullName evidence="1">Uncharacterized protein</fullName>
    </submittedName>
</protein>
<dbReference type="Proteomes" id="UP001278571">
    <property type="component" value="Unassembled WGS sequence"/>
</dbReference>
<sequence length="83" mass="8898">MMSRPLFTSRRRTAVVLTVTAAVVAFGSWALWPVQDSACVVYSGSYVPANASQAEIDAAVRESYDKAVAAGACGPKRPRFSSW</sequence>
<dbReference type="EMBL" id="JAWJZF010000504">
    <property type="protein sequence ID" value="MDX2296816.1"/>
    <property type="molecule type" value="Genomic_DNA"/>
</dbReference>
<comment type="caution">
    <text evidence="1">The sequence shown here is derived from an EMBL/GenBank/DDBJ whole genome shotgun (WGS) entry which is preliminary data.</text>
</comment>
<keyword evidence="2" id="KW-1185">Reference proteome</keyword>
<organism evidence="1 2">
    <name type="scientific">Streptomyces roseolus</name>
    <dbReference type="NCBI Taxonomy" id="67358"/>
    <lineage>
        <taxon>Bacteria</taxon>
        <taxon>Bacillati</taxon>
        <taxon>Actinomycetota</taxon>
        <taxon>Actinomycetes</taxon>
        <taxon>Kitasatosporales</taxon>
        <taxon>Streptomycetaceae</taxon>
        <taxon>Streptomyces</taxon>
    </lineage>
</organism>
<name>A0ABU4KGD0_9ACTN</name>
<evidence type="ECO:0000313" key="1">
    <source>
        <dbReference type="EMBL" id="MDX2296816.1"/>
    </source>
</evidence>
<gene>
    <name evidence="1" type="ORF">R2363_32165</name>
</gene>
<evidence type="ECO:0000313" key="2">
    <source>
        <dbReference type="Proteomes" id="UP001278571"/>
    </source>
</evidence>
<proteinExistence type="predicted"/>
<accession>A0ABU4KGD0</accession>
<reference evidence="1 2" key="1">
    <citation type="submission" date="2023-10" db="EMBL/GenBank/DDBJ databases">
        <authorList>
            <person name="Wang X.X."/>
        </authorList>
    </citation>
    <scope>NUCLEOTIDE SEQUENCE [LARGE SCALE GENOMIC DNA]</scope>
    <source>
        <strain evidence="1 2">NBRC 12816</strain>
    </source>
</reference>